<evidence type="ECO:0000256" key="4">
    <source>
        <dbReference type="ARBA" id="ARBA00022808"/>
    </source>
</evidence>
<evidence type="ECO:0000256" key="8">
    <source>
        <dbReference type="RuleBase" id="RU003954"/>
    </source>
</evidence>
<dbReference type="PROSITE" id="PS00488">
    <property type="entry name" value="PAL_HISTIDASE"/>
    <property type="match status" value="1"/>
</dbReference>
<evidence type="ECO:0000256" key="1">
    <source>
        <dbReference type="ARBA" id="ARBA00005113"/>
    </source>
</evidence>
<evidence type="ECO:0000256" key="5">
    <source>
        <dbReference type="ARBA" id="ARBA00023239"/>
    </source>
</evidence>
<dbReference type="GO" id="GO:0004397">
    <property type="term" value="F:histidine ammonia-lyase activity"/>
    <property type="evidence" value="ECO:0007669"/>
    <property type="project" value="UniProtKB-UniRule"/>
</dbReference>
<sequence>MTTTIEIGAAPLTLAQLRSVLNGPVTVSLTDAAWANVEKGAAVVAAILDEGRTVYGINTGFGLLANTSIAAEDLETLQKNLVLSHACGVGEPLSADTTRLLMVLKIASLSKGASGVRRHTLETLIGMVNAEVLPLIPAKGSVGASGDLAPLAHMSCVLIGVSEARYQGQVLDAVSALAKAGLKPVVLGPKEGLALLNGTQCSTALALTGLFAAEDVFAAAIAAGGLSVDALLGSDAPFDPRIHALRGQPGQIDVARRLRELLSGSAIRESHRHDCAKVQDPYSLRCQPQVMGATLDVLRNAAAMLEREANAVTDNPLVFIEDGDVISGGNFHAEPVAYAADQIAMALCEIGNISERRTSILVDPKMTDLPAFLVKDSGVNSGFMIAQVTAAALVAENRMVAHPCVIDTVPTSANQEDHVSMATHGARRLLDMAANTATVVGIELLAAAQGIEFRRPLTSSPELEQTYAIVREACGAYTEDRYFAPDIARATEGVRAGRYRAFAGDLLPSA</sequence>
<proteinExistence type="inferred from homology"/>
<dbReference type="FunFam" id="1.10.275.10:FF:000005">
    <property type="entry name" value="Histidine ammonia-lyase"/>
    <property type="match status" value="1"/>
</dbReference>
<reference evidence="11 12" key="1">
    <citation type="submission" date="2017-02" db="EMBL/GenBank/DDBJ databases">
        <authorList>
            <person name="Peterson S.W."/>
        </authorList>
    </citation>
    <scope>NUCLEOTIDE SEQUENCE [LARGE SCALE GENOMIC DNA]</scope>
    <source>
        <strain evidence="11 12">3F5N</strain>
    </source>
</reference>
<dbReference type="Proteomes" id="UP000195766">
    <property type="component" value="Unassembled WGS sequence"/>
</dbReference>
<dbReference type="OrthoDB" id="9806955at2"/>
<dbReference type="NCBIfam" id="TIGR01225">
    <property type="entry name" value="hutH"/>
    <property type="match status" value="1"/>
</dbReference>
<evidence type="ECO:0000313" key="11">
    <source>
        <dbReference type="EMBL" id="SJM53702.1"/>
    </source>
</evidence>
<dbReference type="InterPro" id="IPR008948">
    <property type="entry name" value="L-Aspartase-like"/>
</dbReference>
<comment type="similarity">
    <text evidence="7 8">Belongs to the PAL/histidase family.</text>
</comment>
<evidence type="ECO:0000256" key="2">
    <source>
        <dbReference type="ARBA" id="ARBA00012994"/>
    </source>
</evidence>
<dbReference type="AlphaFoldDB" id="A0A1R4FD36"/>
<comment type="subcellular location">
    <subcellularLocation>
        <location evidence="7 10">Cytoplasm</location>
    </subcellularLocation>
</comment>
<dbReference type="PANTHER" id="PTHR10362">
    <property type="entry name" value="HISTIDINE AMMONIA-LYASE"/>
    <property type="match status" value="1"/>
</dbReference>
<dbReference type="InterPro" id="IPR024083">
    <property type="entry name" value="Fumarase/histidase_N"/>
</dbReference>
<evidence type="ECO:0000313" key="12">
    <source>
        <dbReference type="Proteomes" id="UP000195766"/>
    </source>
</evidence>
<comment type="PTM">
    <text evidence="7">Contains an active site 4-methylidene-imidazol-5-one (MIO), which is formed autocatalytically by cyclization and dehydration of residues Ala-Ser-Gly.</text>
</comment>
<comment type="catalytic activity">
    <reaction evidence="6 7 9">
        <text>L-histidine = trans-urocanate + NH4(+)</text>
        <dbReference type="Rhea" id="RHEA:21232"/>
        <dbReference type="ChEBI" id="CHEBI:17771"/>
        <dbReference type="ChEBI" id="CHEBI:28938"/>
        <dbReference type="ChEBI" id="CHEBI:57595"/>
        <dbReference type="EC" id="4.3.1.3"/>
    </reaction>
</comment>
<evidence type="ECO:0000256" key="7">
    <source>
        <dbReference type="HAMAP-Rule" id="MF_00229"/>
    </source>
</evidence>
<dbReference type="EMBL" id="FUIE01000020">
    <property type="protein sequence ID" value="SJM53702.1"/>
    <property type="molecule type" value="Genomic_DNA"/>
</dbReference>
<evidence type="ECO:0000256" key="6">
    <source>
        <dbReference type="ARBA" id="ARBA00049269"/>
    </source>
</evidence>
<dbReference type="CDD" id="cd00332">
    <property type="entry name" value="PAL-HAL"/>
    <property type="match status" value="1"/>
</dbReference>
<evidence type="ECO:0000256" key="9">
    <source>
        <dbReference type="RuleBase" id="RU004479"/>
    </source>
</evidence>
<dbReference type="InterPro" id="IPR005921">
    <property type="entry name" value="HutH"/>
</dbReference>
<name>A0A1R4FD36_BREDI</name>
<dbReference type="UniPathway" id="UPA00379">
    <property type="reaction ID" value="UER00549"/>
</dbReference>
<dbReference type="Gene3D" id="1.20.200.10">
    <property type="entry name" value="Fumarase/aspartase (Central domain)"/>
    <property type="match status" value="1"/>
</dbReference>
<dbReference type="Pfam" id="PF00221">
    <property type="entry name" value="Lyase_aromatic"/>
    <property type="match status" value="1"/>
</dbReference>
<dbReference type="GO" id="GO:0005737">
    <property type="term" value="C:cytoplasm"/>
    <property type="evidence" value="ECO:0007669"/>
    <property type="project" value="UniProtKB-SubCell"/>
</dbReference>
<dbReference type="FunFam" id="1.20.200.10:FF:000003">
    <property type="entry name" value="Histidine ammonia-lyase"/>
    <property type="match status" value="1"/>
</dbReference>
<dbReference type="SUPFAM" id="SSF48557">
    <property type="entry name" value="L-aspartase-like"/>
    <property type="match status" value="1"/>
</dbReference>
<evidence type="ECO:0000256" key="10">
    <source>
        <dbReference type="RuleBase" id="RU004480"/>
    </source>
</evidence>
<comment type="pathway">
    <text evidence="1 7 9">Amino-acid degradation; L-histidine degradation into L-glutamate; N-formimidoyl-L-glutamate from L-histidine: step 1/3.</text>
</comment>
<dbReference type="HAMAP" id="MF_00229">
    <property type="entry name" value="His_ammonia_lyase"/>
    <property type="match status" value="1"/>
</dbReference>
<dbReference type="Gene3D" id="1.10.275.10">
    <property type="entry name" value="Fumarase/aspartase (N-terminal domain)"/>
    <property type="match status" value="1"/>
</dbReference>
<dbReference type="GO" id="GO:0019556">
    <property type="term" value="P:L-histidine catabolic process to glutamate and formamide"/>
    <property type="evidence" value="ECO:0007669"/>
    <property type="project" value="UniProtKB-UniPathway"/>
</dbReference>
<keyword evidence="3 7" id="KW-0963">Cytoplasm</keyword>
<evidence type="ECO:0000256" key="3">
    <source>
        <dbReference type="ARBA" id="ARBA00022490"/>
    </source>
</evidence>
<feature type="modified residue" description="2,3-didehydroalanine (Ser)" evidence="7">
    <location>
        <position position="145"/>
    </location>
</feature>
<accession>A0A1R4FD36</accession>
<organism evidence="11 12">
    <name type="scientific">Brevundimonas diminuta 3F5N</name>
    <dbReference type="NCBI Taxonomy" id="1255603"/>
    <lineage>
        <taxon>Bacteria</taxon>
        <taxon>Pseudomonadati</taxon>
        <taxon>Pseudomonadota</taxon>
        <taxon>Alphaproteobacteria</taxon>
        <taxon>Caulobacterales</taxon>
        <taxon>Caulobacteraceae</taxon>
        <taxon>Brevundimonas</taxon>
    </lineage>
</organism>
<dbReference type="RefSeq" id="WP_087139455.1">
    <property type="nucleotide sequence ID" value="NZ_FUIE01000020.1"/>
</dbReference>
<keyword evidence="4 7" id="KW-0369">Histidine metabolism</keyword>
<dbReference type="InterPro" id="IPR022313">
    <property type="entry name" value="Phe/His_NH3-lyase_AS"/>
</dbReference>
<dbReference type="NCBIfam" id="NF006871">
    <property type="entry name" value="PRK09367.1"/>
    <property type="match status" value="1"/>
</dbReference>
<keyword evidence="5 7" id="KW-0456">Lyase</keyword>
<gene>
    <name evidence="7" type="primary">hutH</name>
    <name evidence="11" type="ORF">FM111_04000</name>
</gene>
<dbReference type="InterPro" id="IPR001106">
    <property type="entry name" value="Aromatic_Lyase"/>
</dbReference>
<dbReference type="GO" id="GO:0019557">
    <property type="term" value="P:L-histidine catabolic process to glutamate and formate"/>
    <property type="evidence" value="ECO:0007669"/>
    <property type="project" value="UniProtKB-UniPathway"/>
</dbReference>
<dbReference type="EC" id="4.3.1.3" evidence="2 7"/>
<feature type="cross-link" description="5-imidazolinone (Ala-Gly)" evidence="7">
    <location>
        <begin position="144"/>
        <end position="146"/>
    </location>
</feature>
<protein>
    <recommendedName>
        <fullName evidence="2 7">Histidine ammonia-lyase</fullName>
        <shortName evidence="7">Histidase</shortName>
        <ecNumber evidence="2 7">4.3.1.3</ecNumber>
    </recommendedName>
</protein>